<dbReference type="Pfam" id="PF01966">
    <property type="entry name" value="HD"/>
    <property type="match status" value="1"/>
</dbReference>
<dbReference type="InterPro" id="IPR006674">
    <property type="entry name" value="HD_domain"/>
</dbReference>
<keyword evidence="5" id="KW-0408">Iron</keyword>
<evidence type="ECO:0000313" key="10">
    <source>
        <dbReference type="Proteomes" id="UP000006637"/>
    </source>
</evidence>
<dbReference type="HOGENOM" id="CLU_089580_1_2_11"/>
<dbReference type="PANTHER" id="PTHR35795:SF1">
    <property type="entry name" value="BIS(5'-NUCLEOSYL)-TETRAPHOSPHATASE, SYMMETRICAL"/>
    <property type="match status" value="1"/>
</dbReference>
<dbReference type="RefSeq" id="WP_011565485.1">
    <property type="nucleotide sequence ID" value="NC_008148.1"/>
</dbReference>
<evidence type="ECO:0000256" key="4">
    <source>
        <dbReference type="ARBA" id="ARBA00022801"/>
    </source>
</evidence>
<gene>
    <name evidence="9" type="ordered locus">Rxyl_2559</name>
</gene>
<dbReference type="GO" id="GO:0046872">
    <property type="term" value="F:metal ion binding"/>
    <property type="evidence" value="ECO:0007669"/>
    <property type="project" value="UniProtKB-KW"/>
</dbReference>
<evidence type="ECO:0000313" key="9">
    <source>
        <dbReference type="EMBL" id="ABG05476.1"/>
    </source>
</evidence>
<accession>Q1AT02</accession>
<evidence type="ECO:0000256" key="3">
    <source>
        <dbReference type="ARBA" id="ARBA00022741"/>
    </source>
</evidence>
<name>Q1AT02_RUBXD</name>
<dbReference type="KEGG" id="rxy:Rxyl_2559"/>
<dbReference type="eggNOG" id="COG1713">
    <property type="taxonomic scope" value="Bacteria"/>
</dbReference>
<feature type="compositionally biased region" description="Basic and acidic residues" evidence="7">
    <location>
        <begin position="187"/>
        <end position="200"/>
    </location>
</feature>
<reference evidence="9 10" key="1">
    <citation type="submission" date="2006-06" db="EMBL/GenBank/DDBJ databases">
        <title>Complete sequence of Rubrobacter xylanophilus DSM 9941.</title>
        <authorList>
            <consortium name="US DOE Joint Genome Institute"/>
            <person name="Copeland A."/>
            <person name="Lucas S."/>
            <person name="Lapidus A."/>
            <person name="Barry K."/>
            <person name="Detter J.C."/>
            <person name="Glavina del Rio T."/>
            <person name="Hammon N."/>
            <person name="Israni S."/>
            <person name="Dalin E."/>
            <person name="Tice H."/>
            <person name="Pitluck S."/>
            <person name="Munk A.C."/>
            <person name="Brettin T."/>
            <person name="Bruce D."/>
            <person name="Han C."/>
            <person name="Tapia R."/>
            <person name="Gilna P."/>
            <person name="Schmutz J."/>
            <person name="Larimer F."/>
            <person name="Land M."/>
            <person name="Hauser L."/>
            <person name="Kyrpides N."/>
            <person name="Lykidis A."/>
            <person name="da Costa M.S."/>
            <person name="Rainey F.A."/>
            <person name="Empadinhas N."/>
            <person name="Jolivet E."/>
            <person name="Battista J.R."/>
            <person name="Richardson P."/>
        </authorList>
    </citation>
    <scope>NUCLEOTIDE SEQUENCE [LARGE SCALE GENOMIC DNA]</scope>
    <source>
        <strain evidence="10">DSM 9941 / NBRC 16129 / PRD-1</strain>
    </source>
</reference>
<feature type="domain" description="HD" evidence="8">
    <location>
        <begin position="26"/>
        <end position="141"/>
    </location>
</feature>
<dbReference type="InterPro" id="IPR005249">
    <property type="entry name" value="YqeK"/>
</dbReference>
<evidence type="ECO:0000256" key="1">
    <source>
        <dbReference type="ARBA" id="ARBA00012506"/>
    </source>
</evidence>
<evidence type="ECO:0000256" key="7">
    <source>
        <dbReference type="SAM" id="MobiDB-lite"/>
    </source>
</evidence>
<dbReference type="SMART" id="SM00471">
    <property type="entry name" value="HDc"/>
    <property type="match status" value="1"/>
</dbReference>
<dbReference type="InterPro" id="IPR003607">
    <property type="entry name" value="HD/PDEase_dom"/>
</dbReference>
<dbReference type="CDD" id="cd00077">
    <property type="entry name" value="HDc"/>
    <property type="match status" value="1"/>
</dbReference>
<comment type="catalytic activity">
    <reaction evidence="6">
        <text>P(1),P(4)-bis(5'-adenosyl) tetraphosphate + H2O = 2 ADP + 2 H(+)</text>
        <dbReference type="Rhea" id="RHEA:24252"/>
        <dbReference type="ChEBI" id="CHEBI:15377"/>
        <dbReference type="ChEBI" id="CHEBI:15378"/>
        <dbReference type="ChEBI" id="CHEBI:58141"/>
        <dbReference type="ChEBI" id="CHEBI:456216"/>
        <dbReference type="EC" id="3.6.1.41"/>
    </reaction>
</comment>
<keyword evidence="2" id="KW-0479">Metal-binding</keyword>
<dbReference type="AlphaFoldDB" id="Q1AT02"/>
<evidence type="ECO:0000256" key="2">
    <source>
        <dbReference type="ARBA" id="ARBA00022723"/>
    </source>
</evidence>
<dbReference type="GO" id="GO:0008803">
    <property type="term" value="F:bis(5'-nucleosyl)-tetraphosphatase (symmetrical) activity"/>
    <property type="evidence" value="ECO:0007669"/>
    <property type="project" value="UniProtKB-EC"/>
</dbReference>
<dbReference type="PROSITE" id="PS51831">
    <property type="entry name" value="HD"/>
    <property type="match status" value="1"/>
</dbReference>
<dbReference type="OrthoDB" id="3172589at2"/>
<proteinExistence type="predicted"/>
<dbReference type="NCBIfam" id="TIGR00488">
    <property type="entry name" value="bis(5'-nucleosyl)-tetraphosphatase (symmetrical) YqeK"/>
    <property type="match status" value="1"/>
</dbReference>
<keyword evidence="10" id="KW-1185">Reference proteome</keyword>
<keyword evidence="3" id="KW-0547">Nucleotide-binding</keyword>
<dbReference type="InterPro" id="IPR006675">
    <property type="entry name" value="HDIG_dom"/>
</dbReference>
<dbReference type="PhylomeDB" id="Q1AT02"/>
<dbReference type="EC" id="3.6.1.41" evidence="1"/>
<evidence type="ECO:0000256" key="5">
    <source>
        <dbReference type="ARBA" id="ARBA00023004"/>
    </source>
</evidence>
<dbReference type="NCBIfam" id="TIGR00277">
    <property type="entry name" value="HDIG"/>
    <property type="match status" value="1"/>
</dbReference>
<feature type="region of interest" description="Disordered" evidence="7">
    <location>
        <begin position="169"/>
        <end position="200"/>
    </location>
</feature>
<dbReference type="SUPFAM" id="SSF109604">
    <property type="entry name" value="HD-domain/PDEase-like"/>
    <property type="match status" value="1"/>
</dbReference>
<dbReference type="EMBL" id="CP000386">
    <property type="protein sequence ID" value="ABG05476.1"/>
    <property type="molecule type" value="Genomic_DNA"/>
</dbReference>
<protein>
    <recommendedName>
        <fullName evidence="1">bis(5'-nucleosyl)-tetraphosphatase (symmetrical)</fullName>
        <ecNumber evidence="1">3.6.1.41</ecNumber>
    </recommendedName>
</protein>
<organism evidence="9 10">
    <name type="scientific">Rubrobacter xylanophilus (strain DSM 9941 / JCM 11954 / NBRC 16129 / PRD-1)</name>
    <dbReference type="NCBI Taxonomy" id="266117"/>
    <lineage>
        <taxon>Bacteria</taxon>
        <taxon>Bacillati</taxon>
        <taxon>Actinomycetota</taxon>
        <taxon>Rubrobacteria</taxon>
        <taxon>Rubrobacterales</taxon>
        <taxon>Rubrobacteraceae</taxon>
        <taxon>Rubrobacter</taxon>
    </lineage>
</organism>
<dbReference type="GO" id="GO:0000166">
    <property type="term" value="F:nucleotide binding"/>
    <property type="evidence" value="ECO:0007669"/>
    <property type="project" value="UniProtKB-KW"/>
</dbReference>
<dbReference type="Proteomes" id="UP000006637">
    <property type="component" value="Chromosome"/>
</dbReference>
<dbReference type="STRING" id="266117.Rxyl_2559"/>
<evidence type="ECO:0000256" key="6">
    <source>
        <dbReference type="ARBA" id="ARBA00049417"/>
    </source>
</evidence>
<dbReference type="Gene3D" id="1.10.3210.10">
    <property type="entry name" value="Hypothetical protein af1432"/>
    <property type="match status" value="1"/>
</dbReference>
<evidence type="ECO:0000259" key="8">
    <source>
        <dbReference type="PROSITE" id="PS51831"/>
    </source>
</evidence>
<keyword evidence="4 9" id="KW-0378">Hydrolase</keyword>
<dbReference type="PANTHER" id="PTHR35795">
    <property type="entry name" value="SLR1885 PROTEIN"/>
    <property type="match status" value="1"/>
</dbReference>
<sequence length="200" mass="22688">MAGRKDLDGLLERAEGLARERLSARRYGHTLRVAQTAERLARRHGLDPQRARLAGLLHDAAREMPPERLLGLAREWGIPVGPFERENPKLLHGPVAAELARRRLDLSDEEVLRAIREHTTGSPGMGPLSLALYVADKIEPARDYPSVERLRELARADLREAAEEALRRAVEHNERRGRPTHPASLEWLREAERSAQRRVQ</sequence>
<dbReference type="InterPro" id="IPR051094">
    <property type="entry name" value="Diverse_Catalytic_Enzymes"/>
</dbReference>